<dbReference type="AlphaFoldDB" id="A0AAW3WK13"/>
<dbReference type="GO" id="GO:0032259">
    <property type="term" value="P:methylation"/>
    <property type="evidence" value="ECO:0007669"/>
    <property type="project" value="UniProtKB-KW"/>
</dbReference>
<name>A0AAW3WK13_SERFO</name>
<proteinExistence type="inferred from homology"/>
<dbReference type="InterPro" id="IPR003356">
    <property type="entry name" value="DNA_methylase_A-5"/>
</dbReference>
<accession>A0AAW3WK13</accession>
<evidence type="ECO:0000313" key="3">
    <source>
        <dbReference type="EMBL" id="MBC3211029.1"/>
    </source>
</evidence>
<dbReference type="Pfam" id="PF02384">
    <property type="entry name" value="N6_Mtase"/>
    <property type="match status" value="1"/>
</dbReference>
<dbReference type="InterPro" id="IPR029063">
    <property type="entry name" value="SAM-dependent_MTases_sf"/>
</dbReference>
<dbReference type="Proteomes" id="UP000659084">
    <property type="component" value="Unassembled WGS sequence"/>
</dbReference>
<evidence type="ECO:0000256" key="1">
    <source>
        <dbReference type="ARBA" id="ARBA00006594"/>
    </source>
</evidence>
<keyword evidence="3" id="KW-0808">Transferase</keyword>
<dbReference type="PRINTS" id="PR00507">
    <property type="entry name" value="N12N6MTFRASE"/>
</dbReference>
<dbReference type="EMBL" id="JACNYO010000002">
    <property type="protein sequence ID" value="MBC3211029.1"/>
    <property type="molecule type" value="Genomic_DNA"/>
</dbReference>
<evidence type="ECO:0000259" key="2">
    <source>
        <dbReference type="Pfam" id="PF02384"/>
    </source>
</evidence>
<feature type="domain" description="DNA methylase adenine-specific" evidence="2">
    <location>
        <begin position="102"/>
        <end position="202"/>
    </location>
</feature>
<gene>
    <name evidence="3" type="ORF">H8J20_02660</name>
</gene>
<keyword evidence="3" id="KW-0489">Methyltransferase</keyword>
<evidence type="ECO:0000313" key="4">
    <source>
        <dbReference type="Proteomes" id="UP000659084"/>
    </source>
</evidence>
<dbReference type="Gene3D" id="3.40.50.150">
    <property type="entry name" value="Vaccinia Virus protein VP39"/>
    <property type="match status" value="1"/>
</dbReference>
<reference evidence="3" key="1">
    <citation type="submission" date="2020-08" db="EMBL/GenBank/DDBJ databases">
        <title>Food and environmental bacterial isolates.</title>
        <authorList>
            <person name="Richter L."/>
            <person name="Du Plessis E.M."/>
            <person name="Duvenage S."/>
            <person name="Allam M."/>
            <person name="Korsten L."/>
        </authorList>
    </citation>
    <scope>NUCLEOTIDE SEQUENCE</scope>
    <source>
        <strain evidence="3">UPMP2127</strain>
    </source>
</reference>
<dbReference type="SUPFAM" id="SSF53335">
    <property type="entry name" value="S-adenosyl-L-methionine-dependent methyltransferases"/>
    <property type="match status" value="1"/>
</dbReference>
<sequence length="230" mass="25850">MANPNSHVAEFISLFNQTARYHHRYEVFRDFVQMAACAVHNQVAFSQSLEDEYLGLAKRYERADLDRMGKLLGILRCGLGLQQPIYGDMLGKIFMSLELGDARRGQFFTPFDVSRMMAVMTAHDLDSELKRKPFLTVGEPACGAGGMVIAVAEQFEQAGYPPSEHMFASCVDIDPVACAMCFLQLALLRIPAEIITGNTLTLKYNRVIRTPVYYLHGWPARLARYEKSVA</sequence>
<dbReference type="RefSeq" id="WP_179251885.1">
    <property type="nucleotide sequence ID" value="NZ_JACBIV010000003.1"/>
</dbReference>
<comment type="caution">
    <text evidence="3">The sequence shown here is derived from an EMBL/GenBank/DDBJ whole genome shotgun (WGS) entry which is preliminary data.</text>
</comment>
<dbReference type="GO" id="GO:0003677">
    <property type="term" value="F:DNA binding"/>
    <property type="evidence" value="ECO:0007669"/>
    <property type="project" value="InterPro"/>
</dbReference>
<dbReference type="GO" id="GO:0008170">
    <property type="term" value="F:N-methyltransferase activity"/>
    <property type="evidence" value="ECO:0007669"/>
    <property type="project" value="InterPro"/>
</dbReference>
<protein>
    <submittedName>
        <fullName evidence="3">N-6 DNA methylase</fullName>
    </submittedName>
</protein>
<comment type="similarity">
    <text evidence="1">Belongs to the N(4)/N(6)-methyltransferase family.</text>
</comment>
<organism evidence="3 4">
    <name type="scientific">Serratia fonticola</name>
    <dbReference type="NCBI Taxonomy" id="47917"/>
    <lineage>
        <taxon>Bacteria</taxon>
        <taxon>Pseudomonadati</taxon>
        <taxon>Pseudomonadota</taxon>
        <taxon>Gammaproteobacteria</taxon>
        <taxon>Enterobacterales</taxon>
        <taxon>Yersiniaceae</taxon>
        <taxon>Serratia</taxon>
    </lineage>
</organism>